<dbReference type="InterPro" id="IPR005467">
    <property type="entry name" value="His_kinase_dom"/>
</dbReference>
<dbReference type="InterPro" id="IPR011623">
    <property type="entry name" value="7TMR_DISM_rcpt_extracell_dom1"/>
</dbReference>
<dbReference type="Proteomes" id="UP000001441">
    <property type="component" value="Chromosome"/>
</dbReference>
<dbReference type="SUPFAM" id="SSF47384">
    <property type="entry name" value="Homodimeric domain of signal transducing histidine kinase"/>
    <property type="match status" value="1"/>
</dbReference>
<keyword evidence="7" id="KW-1133">Transmembrane helix</keyword>
<dbReference type="Pfam" id="PF07695">
    <property type="entry name" value="7TMR-DISM_7TM"/>
    <property type="match status" value="1"/>
</dbReference>
<keyword evidence="7" id="KW-0472">Membrane</keyword>
<feature type="domain" description="Histidine kinase" evidence="8">
    <location>
        <begin position="433"/>
        <end position="650"/>
    </location>
</feature>
<keyword evidence="6" id="KW-0902">Two-component regulatory system</keyword>
<dbReference type="SUPFAM" id="SSF55874">
    <property type="entry name" value="ATPase domain of HSP90 chaperone/DNA topoisomerase II/histidine kinase"/>
    <property type="match status" value="1"/>
</dbReference>
<evidence type="ECO:0000256" key="2">
    <source>
        <dbReference type="ARBA" id="ARBA00012438"/>
    </source>
</evidence>
<dbReference type="CDD" id="cd00075">
    <property type="entry name" value="HATPase"/>
    <property type="match status" value="1"/>
</dbReference>
<dbReference type="SMART" id="SM00387">
    <property type="entry name" value="HATPase_c"/>
    <property type="match status" value="1"/>
</dbReference>
<keyword evidence="3" id="KW-0597">Phosphoprotein</keyword>
<dbReference type="Pfam" id="PF07696">
    <property type="entry name" value="7TMR-DISMED2"/>
    <property type="match status" value="1"/>
</dbReference>
<dbReference type="CDD" id="cd00082">
    <property type="entry name" value="HisKA"/>
    <property type="match status" value="1"/>
</dbReference>
<dbReference type="PANTHER" id="PTHR43711">
    <property type="entry name" value="TWO-COMPONENT HISTIDINE KINASE"/>
    <property type="match status" value="1"/>
</dbReference>
<dbReference type="Pfam" id="PF02518">
    <property type="entry name" value="HATPase_c"/>
    <property type="match status" value="1"/>
</dbReference>
<dbReference type="eggNOG" id="COG2205">
    <property type="taxonomic scope" value="Bacteria"/>
</dbReference>
<feature type="transmembrane region" description="Helical" evidence="7">
    <location>
        <begin position="196"/>
        <end position="220"/>
    </location>
</feature>
<evidence type="ECO:0000256" key="5">
    <source>
        <dbReference type="ARBA" id="ARBA00022777"/>
    </source>
</evidence>
<evidence type="ECO:0000256" key="4">
    <source>
        <dbReference type="ARBA" id="ARBA00022679"/>
    </source>
</evidence>
<dbReference type="Gene3D" id="3.30.565.10">
    <property type="entry name" value="Histidine kinase-like ATPase, C-terminal domain"/>
    <property type="match status" value="1"/>
</dbReference>
<dbReference type="HOGENOM" id="CLU_000445_105_2_6"/>
<feature type="transmembrane region" description="Helical" evidence="7">
    <location>
        <begin position="285"/>
        <end position="305"/>
    </location>
</feature>
<dbReference type="GO" id="GO:0000155">
    <property type="term" value="F:phosphorelay sensor kinase activity"/>
    <property type="evidence" value="ECO:0007669"/>
    <property type="project" value="InterPro"/>
</dbReference>
<reference evidence="9 10" key="1">
    <citation type="journal article" date="2011" name="Stand. Genomic Sci.">
        <title>Complete genome sequence of Allochromatium vinosum DSM 180(T).</title>
        <authorList>
            <person name="Weissgerber T."/>
            <person name="Zigann R."/>
            <person name="Bruce D."/>
            <person name="Chang Y.J."/>
            <person name="Detter J.C."/>
            <person name="Han C."/>
            <person name="Hauser L."/>
            <person name="Jeffries C.D."/>
            <person name="Land M."/>
            <person name="Munk A.C."/>
            <person name="Tapia R."/>
            <person name="Dahl C."/>
        </authorList>
    </citation>
    <scope>NUCLEOTIDE SEQUENCE [LARGE SCALE GENOMIC DNA]</scope>
    <source>
        <strain evidence="10">ATCC 17899 / DSM 180 / NBRC 103801 / NCIMB 10441 / D</strain>
    </source>
</reference>
<keyword evidence="10" id="KW-1185">Reference proteome</keyword>
<dbReference type="InterPro" id="IPR003661">
    <property type="entry name" value="HisK_dim/P_dom"/>
</dbReference>
<feature type="transmembrane region" description="Helical" evidence="7">
    <location>
        <begin position="348"/>
        <end position="368"/>
    </location>
</feature>
<sequence>MLLWSGPGQAGEEQRRWRLGSDLRYGLYLDDSGALGVEEVMALKADSFMPLCGVMALGYTRAAVWLRFEPPPLAPGQHDWWLEVAPSYLDTVDLYQNDGSQWSVQHAGDWRPFAERAITHRHFVFSLRPDGQGPIFLRLQSASSMVGILTLWEPGAFVAADTHRTLAWGLHLGAFAMLTVLMALLAVVFRNRELAIIALVGSFNLLAMAATKGFLAEWLWPSQPRVASHAVGWISTWMLASACWMMRELLTRGTRQRWLDRCLMVATGLFVLAPLSLAIDRYGEFMGPLYLLHALAAVMGVWVALIRVREHAGIYELAILTAFVIYVSVVVPLLLVLLGILGQASTLMSVWIVVIPLFLTISAVAQTLRIRRHYCAMAVARDQALDAARAAERRLEGEVRLRTSELVRAQEKLRASLEFERRLRLEQRHLVDMLSHEFRTPLAIVDAVATNLTAVPPADGLDLRRRVDQIRRATGSLAQLIANYLNNDLLERGAFEASVRVTAIEPLIAEVSRLVARSPRHIFLVDPSEAPPFWSLDPFLIRIALNNLIDNAFKYAPPGEVCLTVRADEDSESLSLMVSDLGTGISSEEAERIFDKFQRGRRISGIRGTGLGLFICREIARVHGGGIHLRMGDDSLMGGVTFEIRLPLHPM</sequence>
<dbReference type="InterPro" id="IPR050736">
    <property type="entry name" value="Sensor_HK_Regulatory"/>
</dbReference>
<dbReference type="EMBL" id="CP001896">
    <property type="protein sequence ID" value="ADC61200.1"/>
    <property type="molecule type" value="Genomic_DNA"/>
</dbReference>
<dbReference type="InterPro" id="IPR036097">
    <property type="entry name" value="HisK_dim/P_sf"/>
</dbReference>
<keyword evidence="7" id="KW-0812">Transmembrane</keyword>
<feature type="transmembrane region" description="Helical" evidence="7">
    <location>
        <begin position="168"/>
        <end position="189"/>
    </location>
</feature>
<accession>D3RME2</accession>
<dbReference type="Gene3D" id="1.10.287.130">
    <property type="match status" value="1"/>
</dbReference>
<dbReference type="KEGG" id="alv:Alvin_0235"/>
<organism evidence="9 10">
    <name type="scientific">Allochromatium vinosum (strain ATCC 17899 / DSM 180 / NBRC 103801 / NCIMB 10441 / D)</name>
    <name type="common">Chromatium vinosum</name>
    <dbReference type="NCBI Taxonomy" id="572477"/>
    <lineage>
        <taxon>Bacteria</taxon>
        <taxon>Pseudomonadati</taxon>
        <taxon>Pseudomonadota</taxon>
        <taxon>Gammaproteobacteria</taxon>
        <taxon>Chromatiales</taxon>
        <taxon>Chromatiaceae</taxon>
        <taxon>Allochromatium</taxon>
    </lineage>
</organism>
<feature type="transmembrane region" description="Helical" evidence="7">
    <location>
        <begin position="258"/>
        <end position="279"/>
    </location>
</feature>
<comment type="catalytic activity">
    <reaction evidence="1">
        <text>ATP + protein L-histidine = ADP + protein N-phospho-L-histidine.</text>
        <dbReference type="EC" id="2.7.13.3"/>
    </reaction>
</comment>
<dbReference type="PRINTS" id="PR00344">
    <property type="entry name" value="BCTRLSENSOR"/>
</dbReference>
<dbReference type="SMART" id="SM00388">
    <property type="entry name" value="HisKA"/>
    <property type="match status" value="1"/>
</dbReference>
<dbReference type="STRING" id="572477.Alvin_0235"/>
<protein>
    <recommendedName>
        <fullName evidence="2">histidine kinase</fullName>
        <ecNumber evidence="2">2.7.13.3</ecNumber>
    </recommendedName>
</protein>
<name>D3RME2_ALLVD</name>
<dbReference type="RefSeq" id="WP_012969476.1">
    <property type="nucleotide sequence ID" value="NC_013851.1"/>
</dbReference>
<evidence type="ECO:0000256" key="1">
    <source>
        <dbReference type="ARBA" id="ARBA00000085"/>
    </source>
</evidence>
<dbReference type="InterPro" id="IPR036890">
    <property type="entry name" value="HATPase_C_sf"/>
</dbReference>
<evidence type="ECO:0000259" key="8">
    <source>
        <dbReference type="PROSITE" id="PS50109"/>
    </source>
</evidence>
<evidence type="ECO:0000256" key="3">
    <source>
        <dbReference type="ARBA" id="ARBA00022553"/>
    </source>
</evidence>
<evidence type="ECO:0000313" key="10">
    <source>
        <dbReference type="Proteomes" id="UP000001441"/>
    </source>
</evidence>
<dbReference type="EC" id="2.7.13.3" evidence="2"/>
<evidence type="ECO:0000256" key="6">
    <source>
        <dbReference type="ARBA" id="ARBA00023012"/>
    </source>
</evidence>
<feature type="transmembrane region" description="Helical" evidence="7">
    <location>
        <begin position="317"/>
        <end position="342"/>
    </location>
</feature>
<evidence type="ECO:0000256" key="7">
    <source>
        <dbReference type="SAM" id="Phobius"/>
    </source>
</evidence>
<keyword evidence="4" id="KW-0808">Transferase</keyword>
<dbReference type="InterPro" id="IPR003594">
    <property type="entry name" value="HATPase_dom"/>
</dbReference>
<dbReference type="PANTHER" id="PTHR43711:SF1">
    <property type="entry name" value="HISTIDINE KINASE 1"/>
    <property type="match status" value="1"/>
</dbReference>
<dbReference type="InterPro" id="IPR004358">
    <property type="entry name" value="Sig_transdc_His_kin-like_C"/>
</dbReference>
<evidence type="ECO:0000313" key="9">
    <source>
        <dbReference type="EMBL" id="ADC61200.1"/>
    </source>
</evidence>
<keyword evidence="5 9" id="KW-0418">Kinase</keyword>
<dbReference type="AlphaFoldDB" id="D3RME2"/>
<dbReference type="InterPro" id="IPR011622">
    <property type="entry name" value="7TMR_DISM_rcpt_extracell_dom2"/>
</dbReference>
<feature type="transmembrane region" description="Helical" evidence="7">
    <location>
        <begin position="226"/>
        <end position="246"/>
    </location>
</feature>
<proteinExistence type="predicted"/>
<gene>
    <name evidence="9" type="ordered locus">Alvin_0235</name>
</gene>
<dbReference type="Gene3D" id="2.60.40.2380">
    <property type="match status" value="1"/>
</dbReference>
<dbReference type="PROSITE" id="PS50109">
    <property type="entry name" value="HIS_KIN"/>
    <property type="match status" value="1"/>
</dbReference>